<dbReference type="AlphaFoldDB" id="A0A1G7WLT3"/>
<name>A0A1G7WLT3_THETY</name>
<protein>
    <submittedName>
        <fullName evidence="1">Uncharacterized protein</fullName>
    </submittedName>
</protein>
<evidence type="ECO:0000313" key="1">
    <source>
        <dbReference type="EMBL" id="SDG72180.1"/>
    </source>
</evidence>
<dbReference type="InterPro" id="IPR041025">
    <property type="entry name" value="HNH_repeat"/>
</dbReference>
<dbReference type="Pfam" id="PF18780">
    <property type="entry name" value="HNH_repeat"/>
    <property type="match status" value="2"/>
</dbReference>
<gene>
    <name evidence="1" type="ORF">SAMN04244560_02820</name>
</gene>
<dbReference type="RefSeq" id="WP_074592975.1">
    <property type="nucleotide sequence ID" value="NZ_FNBS01000123.1"/>
</dbReference>
<proteinExistence type="predicted"/>
<organism evidence="1 2">
    <name type="scientific">Thermoanaerobacter thermohydrosulfuricus</name>
    <name type="common">Clostridium thermohydrosulfuricum</name>
    <dbReference type="NCBI Taxonomy" id="1516"/>
    <lineage>
        <taxon>Bacteria</taxon>
        <taxon>Bacillati</taxon>
        <taxon>Bacillota</taxon>
        <taxon>Clostridia</taxon>
        <taxon>Thermoanaerobacterales</taxon>
        <taxon>Thermoanaerobacteraceae</taxon>
        <taxon>Thermoanaerobacter</taxon>
    </lineage>
</organism>
<sequence length="148" mass="17781">MRYSDEELLNHLKELYIKLGRTPTKRDLEKYDAGTYTRHFGSWNNALIKADFDVNRRSYTDEEILGWIRNFYNTHGHSPTQSDFIKQFKDTKLFRNRWGNWSNTLKEAGVSVRKQYPKLSEEEMIDRLVEQVLKKRKNKKTNFALIIF</sequence>
<dbReference type="EMBL" id="FNBS01000123">
    <property type="protein sequence ID" value="SDG72180.1"/>
    <property type="molecule type" value="Genomic_DNA"/>
</dbReference>
<dbReference type="Proteomes" id="UP000183404">
    <property type="component" value="Unassembled WGS sequence"/>
</dbReference>
<reference evidence="1 2" key="1">
    <citation type="submission" date="2016-10" db="EMBL/GenBank/DDBJ databases">
        <authorList>
            <person name="de Groot N.N."/>
        </authorList>
    </citation>
    <scope>NUCLEOTIDE SEQUENCE [LARGE SCALE GENOMIC DNA]</scope>
    <source>
        <strain evidence="1 2">DSM 569</strain>
    </source>
</reference>
<accession>A0A1G7WLT3</accession>
<evidence type="ECO:0000313" key="2">
    <source>
        <dbReference type="Proteomes" id="UP000183404"/>
    </source>
</evidence>